<keyword evidence="2" id="KW-1185">Reference proteome</keyword>
<sequence>MTEIKTTDQVLLALQFSLQHMTHFLASPSNCSTCFRSPSFSSVTAASWLRDLHLGLQLIPLLLNGGQMGVHVVHLLLHPQHLLLQPRLLQLRLLLLPLNAQQLLLQLLHLRQQTLFGRLQLADQLFFGAGVPTPPEHPLPDAQPLVQLALFGPGGLQRHLQDDLLVLEELDVVVLGAAVRLQLGQLGLKLQEASLQLVDGLLFGLQVFLSAGQLAHQIQMFFLELLQLHPYSRLLGHGELLLVPLSELLEGVYLCLGGLHAALQGAALQLHLLELALETPHLLTQLMDCKEEKSCLTTSVDMQMVVAERRQAGVLALQTSLELHHGPLQLGGVLPQCADLCSEGALLLLAELRLRLLRLQLSVHRSQLSLKLRLLLESLEQKTASLIFSFNTCSISSWPITELSRETLQQI</sequence>
<name>A0A7J5YMI8_DISMA</name>
<accession>A0A7J5YMI8</accession>
<evidence type="ECO:0000313" key="1">
    <source>
        <dbReference type="EMBL" id="KAF3850580.1"/>
    </source>
</evidence>
<protein>
    <submittedName>
        <fullName evidence="1">Uncharacterized protein</fullName>
    </submittedName>
</protein>
<reference evidence="1 2" key="1">
    <citation type="submission" date="2020-03" db="EMBL/GenBank/DDBJ databases">
        <title>Dissostichus mawsoni Genome sequencing and assembly.</title>
        <authorList>
            <person name="Park H."/>
        </authorList>
    </citation>
    <scope>NUCLEOTIDE SEQUENCE [LARGE SCALE GENOMIC DNA]</scope>
    <source>
        <strain evidence="1">DM0001</strain>
        <tissue evidence="1">Muscle</tissue>
    </source>
</reference>
<dbReference type="EMBL" id="JAAKFY010000010">
    <property type="protein sequence ID" value="KAF3850580.1"/>
    <property type="molecule type" value="Genomic_DNA"/>
</dbReference>
<evidence type="ECO:0000313" key="2">
    <source>
        <dbReference type="Proteomes" id="UP000518266"/>
    </source>
</evidence>
<proteinExistence type="predicted"/>
<dbReference type="Proteomes" id="UP000518266">
    <property type="component" value="Unassembled WGS sequence"/>
</dbReference>
<comment type="caution">
    <text evidence="1">The sequence shown here is derived from an EMBL/GenBank/DDBJ whole genome shotgun (WGS) entry which is preliminary data.</text>
</comment>
<organism evidence="1 2">
    <name type="scientific">Dissostichus mawsoni</name>
    <name type="common">Antarctic cod</name>
    <dbReference type="NCBI Taxonomy" id="36200"/>
    <lineage>
        <taxon>Eukaryota</taxon>
        <taxon>Metazoa</taxon>
        <taxon>Chordata</taxon>
        <taxon>Craniata</taxon>
        <taxon>Vertebrata</taxon>
        <taxon>Euteleostomi</taxon>
        <taxon>Actinopterygii</taxon>
        <taxon>Neopterygii</taxon>
        <taxon>Teleostei</taxon>
        <taxon>Neoteleostei</taxon>
        <taxon>Acanthomorphata</taxon>
        <taxon>Eupercaria</taxon>
        <taxon>Perciformes</taxon>
        <taxon>Notothenioidei</taxon>
        <taxon>Nototheniidae</taxon>
        <taxon>Dissostichus</taxon>
    </lineage>
</organism>
<dbReference type="AlphaFoldDB" id="A0A7J5YMI8"/>
<gene>
    <name evidence="1" type="ORF">F7725_012352</name>
</gene>